<dbReference type="SMART" id="SM00936">
    <property type="entry name" value="PBP5_C"/>
    <property type="match status" value="1"/>
</dbReference>
<protein>
    <recommendedName>
        <fullName evidence="4">serine-type D-Ala-D-Ala carboxypeptidase</fullName>
        <ecNumber evidence="4">3.4.16.4</ecNumber>
    </recommendedName>
</protein>
<dbReference type="EC" id="3.4.16.4" evidence="4"/>
<evidence type="ECO:0000256" key="9">
    <source>
        <dbReference type="ARBA" id="ARBA00022960"/>
    </source>
</evidence>
<evidence type="ECO:0000256" key="7">
    <source>
        <dbReference type="ARBA" id="ARBA00022729"/>
    </source>
</evidence>
<comment type="caution">
    <text evidence="16">The sequence shown here is derived from an EMBL/GenBank/DDBJ whole genome shotgun (WGS) entry which is preliminary data.</text>
</comment>
<evidence type="ECO:0000256" key="2">
    <source>
        <dbReference type="ARBA" id="ARBA00004752"/>
    </source>
</evidence>
<dbReference type="SUPFAM" id="SSF56601">
    <property type="entry name" value="beta-lactamase/transpeptidase-like"/>
    <property type="match status" value="1"/>
</dbReference>
<dbReference type="GO" id="GO:0004180">
    <property type="term" value="F:carboxypeptidase activity"/>
    <property type="evidence" value="ECO:0007669"/>
    <property type="project" value="UniProtKB-KW"/>
</dbReference>
<evidence type="ECO:0000256" key="8">
    <source>
        <dbReference type="ARBA" id="ARBA00022801"/>
    </source>
</evidence>
<keyword evidence="8" id="KW-0378">Hydrolase</keyword>
<keyword evidence="5 16" id="KW-0121">Carboxypeptidase</keyword>
<dbReference type="Gene3D" id="2.60.410.10">
    <property type="entry name" value="D-Ala-D-Ala carboxypeptidase, C-terminal domain"/>
    <property type="match status" value="1"/>
</dbReference>
<dbReference type="PANTHER" id="PTHR21581">
    <property type="entry name" value="D-ALANYL-D-ALANINE CARBOXYPEPTIDASE"/>
    <property type="match status" value="1"/>
</dbReference>
<evidence type="ECO:0000256" key="6">
    <source>
        <dbReference type="ARBA" id="ARBA00022670"/>
    </source>
</evidence>
<evidence type="ECO:0000256" key="11">
    <source>
        <dbReference type="ARBA" id="ARBA00023316"/>
    </source>
</evidence>
<keyword evidence="10" id="KW-0573">Peptidoglycan synthesis</keyword>
<evidence type="ECO:0000256" key="14">
    <source>
        <dbReference type="SAM" id="SignalP"/>
    </source>
</evidence>
<name>A0ABS1X5I6_9GAMM</name>
<dbReference type="Pfam" id="PF07943">
    <property type="entry name" value="PBP5_C"/>
    <property type="match status" value="1"/>
</dbReference>
<dbReference type="SUPFAM" id="SSF69189">
    <property type="entry name" value="Penicillin-binding protein associated domain"/>
    <property type="match status" value="1"/>
</dbReference>
<feature type="signal peptide" evidence="14">
    <location>
        <begin position="1"/>
        <end position="26"/>
    </location>
</feature>
<dbReference type="EMBL" id="JAEVLS010000008">
    <property type="protein sequence ID" value="MBM0108486.1"/>
    <property type="molecule type" value="Genomic_DNA"/>
</dbReference>
<evidence type="ECO:0000256" key="12">
    <source>
        <dbReference type="ARBA" id="ARBA00034000"/>
    </source>
</evidence>
<sequence>MHASKPATLLKLTTSAILALSLVACSDSDPPVAERAIAAPLPEVTALSNASGIKPPPIPAPPQVQARGFILLDYASNQMLAASNENERLEPASLTKLMSAYAVFHALKDGRIKLTDMVTISPYARSQEGSRMFVDVGTQVSVEDLIQGMIVQSGNDATVALAEHVAGSEPVFVDLMNQYAQQLGMVSTRFQNSPGMPHPEHYTTARDIALLSSALIKEYPDYYKYYSQREFTWNKITQPNRNGLLYRDPSVDGLKTGHTESAGYCLVSSAQRDGMRLVSVVMGSPTIRAREDASSALLNYGFNFYQTRKLYASKAPVMTVNVWKGEADQVPLGVTQEIYATIPRGQENLLSAAADVADPLFAPLSPDKPAGKLRITLGDKEIGTYPLYPATAVPEAGFFGRLVDDVKLWMQ</sequence>
<evidence type="ECO:0000256" key="10">
    <source>
        <dbReference type="ARBA" id="ARBA00022984"/>
    </source>
</evidence>
<comment type="function">
    <text evidence="1">Removes C-terminal D-alanyl residues from sugar-peptide cell wall precursors.</text>
</comment>
<evidence type="ECO:0000256" key="3">
    <source>
        <dbReference type="ARBA" id="ARBA00007164"/>
    </source>
</evidence>
<evidence type="ECO:0000256" key="5">
    <source>
        <dbReference type="ARBA" id="ARBA00022645"/>
    </source>
</evidence>
<evidence type="ECO:0000313" key="17">
    <source>
        <dbReference type="Proteomes" id="UP000661077"/>
    </source>
</evidence>
<evidence type="ECO:0000259" key="15">
    <source>
        <dbReference type="SMART" id="SM00936"/>
    </source>
</evidence>
<dbReference type="InterPro" id="IPR015956">
    <property type="entry name" value="Peniciliin-bd_prot_C_sf"/>
</dbReference>
<evidence type="ECO:0000256" key="13">
    <source>
        <dbReference type="RuleBase" id="RU004016"/>
    </source>
</evidence>
<evidence type="ECO:0000256" key="1">
    <source>
        <dbReference type="ARBA" id="ARBA00003217"/>
    </source>
</evidence>
<keyword evidence="17" id="KW-1185">Reference proteome</keyword>
<proteinExistence type="inferred from homology"/>
<dbReference type="InterPro" id="IPR012338">
    <property type="entry name" value="Beta-lactam/transpept-like"/>
</dbReference>
<dbReference type="InterPro" id="IPR037167">
    <property type="entry name" value="Peptidase_S11_C_sf"/>
</dbReference>
<dbReference type="InterPro" id="IPR012907">
    <property type="entry name" value="Peptidase_S11_C"/>
</dbReference>
<dbReference type="InterPro" id="IPR001967">
    <property type="entry name" value="Peptidase_S11_N"/>
</dbReference>
<dbReference type="Proteomes" id="UP000661077">
    <property type="component" value="Unassembled WGS sequence"/>
</dbReference>
<keyword evidence="9" id="KW-0133">Cell shape</keyword>
<organism evidence="16 17">
    <name type="scientific">Steroidobacter gossypii</name>
    <dbReference type="NCBI Taxonomy" id="2805490"/>
    <lineage>
        <taxon>Bacteria</taxon>
        <taxon>Pseudomonadati</taxon>
        <taxon>Pseudomonadota</taxon>
        <taxon>Gammaproteobacteria</taxon>
        <taxon>Steroidobacterales</taxon>
        <taxon>Steroidobacteraceae</taxon>
        <taxon>Steroidobacter</taxon>
    </lineage>
</organism>
<comment type="pathway">
    <text evidence="2">Cell wall biogenesis; peptidoglycan biosynthesis.</text>
</comment>
<gene>
    <name evidence="16" type="ORF">JM946_27455</name>
</gene>
<feature type="chain" id="PRO_5046148801" description="serine-type D-Ala-D-Ala carboxypeptidase" evidence="14">
    <location>
        <begin position="27"/>
        <end position="411"/>
    </location>
</feature>
<dbReference type="Gene3D" id="3.40.710.10">
    <property type="entry name" value="DD-peptidase/beta-lactamase superfamily"/>
    <property type="match status" value="1"/>
</dbReference>
<dbReference type="PANTHER" id="PTHR21581:SF6">
    <property type="entry name" value="TRAFFICKING PROTEIN PARTICLE COMPLEX SUBUNIT 12"/>
    <property type="match status" value="1"/>
</dbReference>
<dbReference type="InterPro" id="IPR018044">
    <property type="entry name" value="Peptidase_S11"/>
</dbReference>
<dbReference type="PRINTS" id="PR00725">
    <property type="entry name" value="DADACBPTASE1"/>
</dbReference>
<comment type="catalytic activity">
    <reaction evidence="12">
        <text>Preferential cleavage: (Ac)2-L-Lys-D-Ala-|-D-Ala. Also transpeptidation of peptidyl-alanyl moieties that are N-acyl substituents of D-alanine.</text>
        <dbReference type="EC" id="3.4.16.4"/>
    </reaction>
</comment>
<evidence type="ECO:0000313" key="16">
    <source>
        <dbReference type="EMBL" id="MBM0108486.1"/>
    </source>
</evidence>
<evidence type="ECO:0000256" key="4">
    <source>
        <dbReference type="ARBA" id="ARBA00012448"/>
    </source>
</evidence>
<comment type="similarity">
    <text evidence="3 13">Belongs to the peptidase S11 family.</text>
</comment>
<reference evidence="16 17" key="1">
    <citation type="journal article" date="2021" name="Int. J. Syst. Evol. Microbiol.">
        <title>Steroidobacter gossypii sp. nov., isolated from soil of cotton cropping field.</title>
        <authorList>
            <person name="Huang R."/>
            <person name="Yang S."/>
            <person name="Zhen C."/>
            <person name="Liu W."/>
        </authorList>
    </citation>
    <scope>NUCLEOTIDE SEQUENCE [LARGE SCALE GENOMIC DNA]</scope>
    <source>
        <strain evidence="16 17">S1-65</strain>
    </source>
</reference>
<feature type="domain" description="Peptidase S11 D-Ala-D-Ala carboxypeptidase A C-terminal" evidence="15">
    <location>
        <begin position="305"/>
        <end position="395"/>
    </location>
</feature>
<dbReference type="Pfam" id="PF00768">
    <property type="entry name" value="Peptidase_S11"/>
    <property type="match status" value="1"/>
</dbReference>
<dbReference type="PROSITE" id="PS51257">
    <property type="entry name" value="PROKAR_LIPOPROTEIN"/>
    <property type="match status" value="1"/>
</dbReference>
<dbReference type="RefSeq" id="WP_203170643.1">
    <property type="nucleotide sequence ID" value="NZ_JAEVLS010000008.1"/>
</dbReference>
<keyword evidence="7 14" id="KW-0732">Signal</keyword>
<keyword evidence="11" id="KW-0961">Cell wall biogenesis/degradation</keyword>
<keyword evidence="6" id="KW-0645">Protease</keyword>
<accession>A0ABS1X5I6</accession>